<dbReference type="RefSeq" id="WP_274958682.1">
    <property type="nucleotide sequence ID" value="NZ_DYWQ01000045.1"/>
</dbReference>
<dbReference type="GO" id="GO:0008202">
    <property type="term" value="P:steroid metabolic process"/>
    <property type="evidence" value="ECO:0007669"/>
    <property type="project" value="UniProtKB-KW"/>
</dbReference>
<organism evidence="11 12">
    <name type="scientific">Thermophilibacter provencensis</name>
    <dbReference type="NCBI Taxonomy" id="1852386"/>
    <lineage>
        <taxon>Bacteria</taxon>
        <taxon>Bacillati</taxon>
        <taxon>Actinomycetota</taxon>
        <taxon>Coriobacteriia</taxon>
        <taxon>Coriobacteriales</taxon>
        <taxon>Atopobiaceae</taxon>
        <taxon>Thermophilibacter</taxon>
    </lineage>
</organism>
<comment type="catalytic activity">
    <reaction evidence="8">
        <text>3-oxo-5beta-cholan-24-oate + NADH + H(+) = isolithocholate + NAD(+)</text>
        <dbReference type="Rhea" id="RHEA:47508"/>
        <dbReference type="ChEBI" id="CHEBI:11867"/>
        <dbReference type="ChEBI" id="CHEBI:15378"/>
        <dbReference type="ChEBI" id="CHEBI:57540"/>
        <dbReference type="ChEBI" id="CHEBI:57945"/>
        <dbReference type="ChEBI" id="CHEBI:87728"/>
        <dbReference type="EC" id="1.1.1.391"/>
    </reaction>
    <physiologicalReaction direction="left-to-right" evidence="8">
        <dbReference type="Rhea" id="RHEA:47509"/>
    </physiologicalReaction>
</comment>
<comment type="catalytic activity">
    <reaction evidence="5">
        <text>12alpha-hydroxy-3-oxo-5beta-cholan-24-oate + NADH + H(+) = isodeoxycholate + NAD(+)</text>
        <dbReference type="Rhea" id="RHEA:47492"/>
        <dbReference type="ChEBI" id="CHEBI:15378"/>
        <dbReference type="ChEBI" id="CHEBI:57540"/>
        <dbReference type="ChEBI" id="CHEBI:57945"/>
        <dbReference type="ChEBI" id="CHEBI:87733"/>
        <dbReference type="ChEBI" id="CHEBI:87734"/>
    </reaction>
    <physiologicalReaction direction="left-to-right" evidence="5">
        <dbReference type="Rhea" id="RHEA:47493"/>
    </physiologicalReaction>
</comment>
<comment type="catalytic activity">
    <reaction evidence="6">
        <text>3-oxochenodeoxycholate + NADH + H(+) = isochenodeoxycholate + NAD(+)</text>
        <dbReference type="Rhea" id="RHEA:47516"/>
        <dbReference type="ChEBI" id="CHEBI:15378"/>
        <dbReference type="ChEBI" id="CHEBI:57540"/>
        <dbReference type="ChEBI" id="CHEBI:57945"/>
        <dbReference type="ChEBI" id="CHEBI:87730"/>
        <dbReference type="ChEBI" id="CHEBI:87731"/>
    </reaction>
    <physiologicalReaction direction="left-to-right" evidence="6">
        <dbReference type="Rhea" id="RHEA:47517"/>
    </physiologicalReaction>
</comment>
<dbReference type="PANTHER" id="PTHR42760:SF133">
    <property type="entry name" value="3-OXOACYL-[ACYL-CARRIER-PROTEIN] REDUCTASE"/>
    <property type="match status" value="1"/>
</dbReference>
<dbReference type="CDD" id="cd05233">
    <property type="entry name" value="SDR_c"/>
    <property type="match status" value="1"/>
</dbReference>
<dbReference type="GO" id="GO:0048038">
    <property type="term" value="F:quinone binding"/>
    <property type="evidence" value="ECO:0007669"/>
    <property type="project" value="TreeGrafter"/>
</dbReference>
<evidence type="ECO:0000256" key="3">
    <source>
        <dbReference type="ARBA" id="ARBA00023098"/>
    </source>
</evidence>
<dbReference type="Gene3D" id="3.40.50.720">
    <property type="entry name" value="NAD(P)-binding Rossmann-like Domain"/>
    <property type="match status" value="1"/>
</dbReference>
<evidence type="ECO:0000256" key="2">
    <source>
        <dbReference type="ARBA" id="ARBA00023002"/>
    </source>
</evidence>
<evidence type="ECO:0000256" key="6">
    <source>
        <dbReference type="ARBA" id="ARBA00050953"/>
    </source>
</evidence>
<dbReference type="PRINTS" id="PR00080">
    <property type="entry name" value="SDRFAMILY"/>
</dbReference>
<dbReference type="PRINTS" id="PR00081">
    <property type="entry name" value="GDHRDH"/>
</dbReference>
<comment type="catalytic activity">
    <reaction evidence="7">
        <text>7alpha,12alpha-dihydroxy-3-oxo-5beta-cholan-24-oate + NADH + H(+) = isocholate + NAD(+)</text>
        <dbReference type="Rhea" id="RHEA:47512"/>
        <dbReference type="ChEBI" id="CHEBI:15378"/>
        <dbReference type="ChEBI" id="CHEBI:57540"/>
        <dbReference type="ChEBI" id="CHEBI:57945"/>
        <dbReference type="ChEBI" id="CHEBI:87735"/>
        <dbReference type="ChEBI" id="CHEBI:87736"/>
    </reaction>
    <physiologicalReaction direction="left-to-right" evidence="7">
        <dbReference type="Rhea" id="RHEA:47513"/>
    </physiologicalReaction>
</comment>
<keyword evidence="3" id="KW-0443">Lipid metabolism</keyword>
<sequence>MQLENKVAVVTGASSGMGHAIVELFAREGAKVVAVARRKERLEELAASLADAPGEVAVYPGDVSSREVNEGMIEFAQKTFGGFDILVNNAGIMDDMSPVGDATDEKYEQVMAVNVYGPLAAMRAAVNAFKASGTKGAIINVASVGGMRTCAGAIYCASKAALISLTKNTAYMYMADGIRTNCIAPGGIATEIATSMGMPNPAGYERIKPVLDCAPAPGSAEEIAAAALFLASDAASYVNGVVLPVDGGWMAG</sequence>
<evidence type="ECO:0000256" key="10">
    <source>
        <dbReference type="ARBA" id="ARBA00081284"/>
    </source>
</evidence>
<dbReference type="NCBIfam" id="NF005559">
    <property type="entry name" value="PRK07231.1"/>
    <property type="match status" value="1"/>
</dbReference>
<dbReference type="Proteomes" id="UP000697330">
    <property type="component" value="Unassembled WGS sequence"/>
</dbReference>
<evidence type="ECO:0000256" key="4">
    <source>
        <dbReference type="ARBA" id="ARBA00023221"/>
    </source>
</evidence>
<comment type="similarity">
    <text evidence="1">Belongs to the short-chain dehydrogenases/reductases (SDR) family.</text>
</comment>
<evidence type="ECO:0000256" key="1">
    <source>
        <dbReference type="ARBA" id="ARBA00006484"/>
    </source>
</evidence>
<evidence type="ECO:0000313" key="11">
    <source>
        <dbReference type="EMBL" id="HJF44696.1"/>
    </source>
</evidence>
<accession>A0A921KMG2</accession>
<dbReference type="Pfam" id="PF13561">
    <property type="entry name" value="adh_short_C2"/>
    <property type="match status" value="1"/>
</dbReference>
<dbReference type="PANTHER" id="PTHR42760">
    <property type="entry name" value="SHORT-CHAIN DEHYDROGENASES/REDUCTASES FAMILY MEMBER"/>
    <property type="match status" value="1"/>
</dbReference>
<proteinExistence type="inferred from homology"/>
<dbReference type="EMBL" id="DYWQ01000045">
    <property type="protein sequence ID" value="HJF44696.1"/>
    <property type="molecule type" value="Genomic_DNA"/>
</dbReference>
<evidence type="ECO:0000256" key="7">
    <source>
        <dbReference type="ARBA" id="ARBA00052497"/>
    </source>
</evidence>
<dbReference type="PROSITE" id="PS00061">
    <property type="entry name" value="ADH_SHORT"/>
    <property type="match status" value="1"/>
</dbReference>
<evidence type="ECO:0000256" key="9">
    <source>
        <dbReference type="ARBA" id="ARBA00067031"/>
    </source>
</evidence>
<evidence type="ECO:0000256" key="5">
    <source>
        <dbReference type="ARBA" id="ARBA00050257"/>
    </source>
</evidence>
<dbReference type="GO" id="GO:0006633">
    <property type="term" value="P:fatty acid biosynthetic process"/>
    <property type="evidence" value="ECO:0007669"/>
    <property type="project" value="TreeGrafter"/>
</dbReference>
<dbReference type="SUPFAM" id="SSF51735">
    <property type="entry name" value="NAD(P)-binding Rossmann-fold domains"/>
    <property type="match status" value="1"/>
</dbReference>
<reference evidence="11" key="1">
    <citation type="journal article" date="2021" name="PeerJ">
        <title>Extensive microbial diversity within the chicken gut microbiome revealed by metagenomics and culture.</title>
        <authorList>
            <person name="Gilroy R."/>
            <person name="Ravi A."/>
            <person name="Getino M."/>
            <person name="Pursley I."/>
            <person name="Horton D.L."/>
            <person name="Alikhan N.F."/>
            <person name="Baker D."/>
            <person name="Gharbi K."/>
            <person name="Hall N."/>
            <person name="Watson M."/>
            <person name="Adriaenssens E.M."/>
            <person name="Foster-Nyarko E."/>
            <person name="Jarju S."/>
            <person name="Secka A."/>
            <person name="Antonio M."/>
            <person name="Oren A."/>
            <person name="Chaudhuri R.R."/>
            <person name="La Ragione R."/>
            <person name="Hildebrand F."/>
            <person name="Pallen M.J."/>
        </authorList>
    </citation>
    <scope>NUCLEOTIDE SEQUENCE</scope>
    <source>
        <strain evidence="11">CHK124-7917</strain>
    </source>
</reference>
<dbReference type="AlphaFoldDB" id="A0A921KMG2"/>
<dbReference type="InterPro" id="IPR020904">
    <property type="entry name" value="Sc_DH/Rdtase_CS"/>
</dbReference>
<dbReference type="GO" id="GO:0016616">
    <property type="term" value="F:oxidoreductase activity, acting on the CH-OH group of donors, NAD or NADP as acceptor"/>
    <property type="evidence" value="ECO:0007669"/>
    <property type="project" value="TreeGrafter"/>
</dbReference>
<dbReference type="FunFam" id="3.40.50.720:FF:000084">
    <property type="entry name" value="Short-chain dehydrogenase reductase"/>
    <property type="match status" value="1"/>
</dbReference>
<gene>
    <name evidence="11" type="ORF">K8U72_02780</name>
</gene>
<keyword evidence="2 11" id="KW-0560">Oxidoreductase</keyword>
<name>A0A921KMG2_9ACTN</name>
<reference evidence="11" key="2">
    <citation type="submission" date="2021-09" db="EMBL/GenBank/DDBJ databases">
        <authorList>
            <person name="Gilroy R."/>
        </authorList>
    </citation>
    <scope>NUCLEOTIDE SEQUENCE</scope>
    <source>
        <strain evidence="11">CHK124-7917</strain>
    </source>
</reference>
<evidence type="ECO:0000256" key="8">
    <source>
        <dbReference type="ARBA" id="ARBA00052953"/>
    </source>
</evidence>
<evidence type="ECO:0000313" key="12">
    <source>
        <dbReference type="Proteomes" id="UP000697330"/>
    </source>
</evidence>
<dbReference type="InterPro" id="IPR002347">
    <property type="entry name" value="SDR_fam"/>
</dbReference>
<comment type="caution">
    <text evidence="11">The sequence shown here is derived from an EMBL/GenBank/DDBJ whole genome shotgun (WGS) entry which is preliminary data.</text>
</comment>
<protein>
    <recommendedName>
        <fullName evidence="9">3beta-hydroxycholanate 3-dehydrogenase (NAD(+))</fullName>
        <ecNumber evidence="9">1.1.1.391</ecNumber>
    </recommendedName>
    <alternativeName>
        <fullName evidence="10">NAD-dependent bile acid 3beta-dehydrogenase</fullName>
    </alternativeName>
</protein>
<dbReference type="EC" id="1.1.1.391" evidence="9"/>
<dbReference type="InterPro" id="IPR036291">
    <property type="entry name" value="NAD(P)-bd_dom_sf"/>
</dbReference>
<keyword evidence="4" id="KW-0753">Steroid metabolism</keyword>